<evidence type="ECO:0000313" key="10">
    <source>
        <dbReference type="EMBL" id="ALU12444.1"/>
    </source>
</evidence>
<keyword evidence="4 8" id="KW-0028">Amino-acid biosynthesis</keyword>
<dbReference type="OrthoDB" id="15317at2157"/>
<dbReference type="AlphaFoldDB" id="A0A0U3G280"/>
<proteinExistence type="inferred from homology"/>
<evidence type="ECO:0000256" key="8">
    <source>
        <dbReference type="HAMAP-Rule" id="MF_00135"/>
    </source>
</evidence>
<keyword evidence="5 8" id="KW-0822">Tryptophan biosynthesis</keyword>
<dbReference type="PANTHER" id="PTHR42894:SF1">
    <property type="entry name" value="N-(5'-PHOSPHORIBOSYL)ANTHRANILATE ISOMERASE"/>
    <property type="match status" value="1"/>
</dbReference>
<dbReference type="EC" id="5.3.1.24" evidence="8"/>
<comment type="catalytic activity">
    <reaction evidence="1 8">
        <text>N-(5-phospho-beta-D-ribosyl)anthranilate = 1-(2-carboxyphenylamino)-1-deoxy-D-ribulose 5-phosphate</text>
        <dbReference type="Rhea" id="RHEA:21540"/>
        <dbReference type="ChEBI" id="CHEBI:18277"/>
        <dbReference type="ChEBI" id="CHEBI:58613"/>
        <dbReference type="EC" id="5.3.1.24"/>
    </reaction>
</comment>
<evidence type="ECO:0000256" key="5">
    <source>
        <dbReference type="ARBA" id="ARBA00022822"/>
    </source>
</evidence>
<name>A0A0U3G280_9CREN</name>
<dbReference type="InterPro" id="IPR001240">
    <property type="entry name" value="PRAI_dom"/>
</dbReference>
<dbReference type="RefSeq" id="WP_075049732.1">
    <property type="nucleotide sequence ID" value="NZ_CP006867.1"/>
</dbReference>
<comment type="pathway">
    <text evidence="2 8">Amino-acid biosynthesis; L-tryptophan biosynthesis; L-tryptophan from chorismate: step 3/5.</text>
</comment>
<dbReference type="InterPro" id="IPR044643">
    <property type="entry name" value="TrpF_fam"/>
</dbReference>
<sequence>MLLKICGLTNEEDALLAVEVGALYLGFIIDAKSPRLVNPQIVRDIASIIPRHVKIVGVIDSRKEPNIDVILGSSVDIVQLHWAEPESYEKWRHLLSNYDIGIALAVNSQEGWTLNKIRDIEYLLIDVKNHNSKVTLTTWFKFLSPPLLGVAGGLRVENLSILKELNVDLVDVSSGIESKPGKKDPVLMRMFAEKVIGLELL</sequence>
<dbReference type="Pfam" id="PF00697">
    <property type="entry name" value="PRAI"/>
    <property type="match status" value="1"/>
</dbReference>
<dbReference type="EMBL" id="CP006867">
    <property type="protein sequence ID" value="ALU12444.1"/>
    <property type="molecule type" value="Genomic_DNA"/>
</dbReference>
<dbReference type="Proteomes" id="UP000060778">
    <property type="component" value="Chromosome"/>
</dbReference>
<dbReference type="PANTHER" id="PTHR42894">
    <property type="entry name" value="N-(5'-PHOSPHORIBOSYL)ANTHRANILATE ISOMERASE"/>
    <property type="match status" value="1"/>
</dbReference>
<dbReference type="UniPathway" id="UPA00035">
    <property type="reaction ID" value="UER00042"/>
</dbReference>
<dbReference type="STRING" id="940295.EYM_03810"/>
<evidence type="ECO:0000256" key="7">
    <source>
        <dbReference type="ARBA" id="ARBA00023235"/>
    </source>
</evidence>
<dbReference type="InterPro" id="IPR011060">
    <property type="entry name" value="RibuloseP-bd_barrel"/>
</dbReference>
<feature type="domain" description="N-(5'phosphoribosyl) anthranilate isomerase (PRAI)" evidence="9">
    <location>
        <begin position="3"/>
        <end position="193"/>
    </location>
</feature>
<dbReference type="GO" id="GO:0004640">
    <property type="term" value="F:phosphoribosylanthranilate isomerase activity"/>
    <property type="evidence" value="ECO:0007669"/>
    <property type="project" value="UniProtKB-UniRule"/>
</dbReference>
<reference evidence="10 11" key="1">
    <citation type="submission" date="2013-11" db="EMBL/GenBank/DDBJ databases">
        <title>Comparative genomics of Ignicoccus.</title>
        <authorList>
            <person name="Podar M."/>
        </authorList>
    </citation>
    <scope>NUCLEOTIDE SEQUENCE [LARGE SCALE GENOMIC DNA]</scope>
    <source>
        <strain evidence="10 11">DSM 13165</strain>
    </source>
</reference>
<evidence type="ECO:0000313" key="11">
    <source>
        <dbReference type="Proteomes" id="UP000060778"/>
    </source>
</evidence>
<organism evidence="10 11">
    <name type="scientific">Ignicoccus islandicus DSM 13165</name>
    <dbReference type="NCBI Taxonomy" id="940295"/>
    <lineage>
        <taxon>Archaea</taxon>
        <taxon>Thermoproteota</taxon>
        <taxon>Thermoprotei</taxon>
        <taxon>Desulfurococcales</taxon>
        <taxon>Desulfurococcaceae</taxon>
        <taxon>Ignicoccus</taxon>
    </lineage>
</organism>
<evidence type="ECO:0000256" key="6">
    <source>
        <dbReference type="ARBA" id="ARBA00023141"/>
    </source>
</evidence>
<evidence type="ECO:0000256" key="3">
    <source>
        <dbReference type="ARBA" id="ARBA00007571"/>
    </source>
</evidence>
<dbReference type="GeneID" id="30680156"/>
<evidence type="ECO:0000256" key="4">
    <source>
        <dbReference type="ARBA" id="ARBA00022605"/>
    </source>
</evidence>
<evidence type="ECO:0000259" key="9">
    <source>
        <dbReference type="Pfam" id="PF00697"/>
    </source>
</evidence>
<evidence type="ECO:0000256" key="1">
    <source>
        <dbReference type="ARBA" id="ARBA00001164"/>
    </source>
</evidence>
<protein>
    <recommendedName>
        <fullName evidence="8">N-(5'-phosphoribosyl)anthranilate isomerase</fullName>
        <shortName evidence="8">PRAI</shortName>
        <ecNumber evidence="8">5.3.1.24</ecNumber>
    </recommendedName>
</protein>
<dbReference type="SUPFAM" id="SSF51366">
    <property type="entry name" value="Ribulose-phoshate binding barrel"/>
    <property type="match status" value="1"/>
</dbReference>
<dbReference type="KEGG" id="iis:EYM_03810"/>
<comment type="similarity">
    <text evidence="3 8">Belongs to the TrpF family.</text>
</comment>
<dbReference type="HAMAP" id="MF_00135">
    <property type="entry name" value="PRAI"/>
    <property type="match status" value="1"/>
</dbReference>
<dbReference type="GO" id="GO:0000162">
    <property type="term" value="P:L-tryptophan biosynthetic process"/>
    <property type="evidence" value="ECO:0007669"/>
    <property type="project" value="UniProtKB-UniRule"/>
</dbReference>
<dbReference type="Gene3D" id="3.20.20.70">
    <property type="entry name" value="Aldolase class I"/>
    <property type="match status" value="1"/>
</dbReference>
<keyword evidence="11" id="KW-1185">Reference proteome</keyword>
<evidence type="ECO:0000256" key="2">
    <source>
        <dbReference type="ARBA" id="ARBA00004664"/>
    </source>
</evidence>
<keyword evidence="7 8" id="KW-0413">Isomerase</keyword>
<dbReference type="InterPro" id="IPR013785">
    <property type="entry name" value="Aldolase_TIM"/>
</dbReference>
<keyword evidence="6 8" id="KW-0057">Aromatic amino acid biosynthesis</keyword>
<gene>
    <name evidence="8" type="primary">trpF</name>
    <name evidence="10" type="ORF">EYM_03810</name>
</gene>
<dbReference type="CDD" id="cd00405">
    <property type="entry name" value="PRAI"/>
    <property type="match status" value="1"/>
</dbReference>
<accession>A0A0U3G280</accession>